<dbReference type="RefSeq" id="WP_148707141.1">
    <property type="nucleotide sequence ID" value="NZ_QLLL01000001.1"/>
</dbReference>
<reference evidence="1 2" key="1">
    <citation type="submission" date="2018-06" db="EMBL/GenBank/DDBJ databases">
        <title>Genomic Encyclopedia of Archaeal and Bacterial Type Strains, Phase II (KMG-II): from individual species to whole genera.</title>
        <authorList>
            <person name="Goeker M."/>
        </authorList>
    </citation>
    <scope>NUCLEOTIDE SEQUENCE [LARGE SCALE GENOMIC DNA]</scope>
    <source>
        <strain evidence="1 2">DSM 23857</strain>
    </source>
</reference>
<comment type="caution">
    <text evidence="1">The sequence shown here is derived from an EMBL/GenBank/DDBJ whole genome shotgun (WGS) entry which is preliminary data.</text>
</comment>
<dbReference type="OrthoDB" id="9842079at2"/>
<protein>
    <submittedName>
        <fullName evidence="1">Uncharacterized protein</fullName>
    </submittedName>
</protein>
<keyword evidence="2" id="KW-1185">Reference proteome</keyword>
<evidence type="ECO:0000313" key="2">
    <source>
        <dbReference type="Proteomes" id="UP000249547"/>
    </source>
</evidence>
<dbReference type="EMBL" id="QLLL01000001">
    <property type="protein sequence ID" value="RAJ10399.1"/>
    <property type="molecule type" value="Genomic_DNA"/>
</dbReference>
<gene>
    <name evidence="1" type="ORF">LX64_00001</name>
</gene>
<dbReference type="AlphaFoldDB" id="A0A327R0L8"/>
<dbReference type="Proteomes" id="UP000249547">
    <property type="component" value="Unassembled WGS sequence"/>
</dbReference>
<proteinExistence type="predicted"/>
<organism evidence="1 2">
    <name type="scientific">Chitinophaga skermanii</name>
    <dbReference type="NCBI Taxonomy" id="331697"/>
    <lineage>
        <taxon>Bacteria</taxon>
        <taxon>Pseudomonadati</taxon>
        <taxon>Bacteroidota</taxon>
        <taxon>Chitinophagia</taxon>
        <taxon>Chitinophagales</taxon>
        <taxon>Chitinophagaceae</taxon>
        <taxon>Chitinophaga</taxon>
    </lineage>
</organism>
<dbReference type="PROSITE" id="PS51257">
    <property type="entry name" value="PROKAR_LIPOPROTEIN"/>
    <property type="match status" value="1"/>
</dbReference>
<accession>A0A327R0L8</accession>
<evidence type="ECO:0000313" key="1">
    <source>
        <dbReference type="EMBL" id="RAJ10399.1"/>
    </source>
</evidence>
<sequence length="156" mass="17387">MRYLLFFSVLIMMAACNSKPTPQAPPTDTTILLPDGDTTTRPAMQIPDSLVVRVDTSGVFIGDLQVHSNAELGSKLLDTLNDMYQTMHQLPKGIALLFSDQILMGVRGNVHDAVKDAQNNMLSIVADQQFHTSMKKLQQAQKDSLMQQFPILYQKH</sequence>
<name>A0A327R0L8_9BACT</name>